<evidence type="ECO:0000313" key="2">
    <source>
        <dbReference type="EMBL" id="GLR90551.1"/>
    </source>
</evidence>
<sequence length="115" mass="12724">MLNASLGEWRVRASCFHETGNRNVDVVRSLRARDADGSRKAIQADIAWGDLVVKWLAEAEAKSTSEITSGRDSRSQRRSVRSKKKPALARRASVMGPYSPRESGQEAAGIRIPHH</sequence>
<gene>
    <name evidence="2" type="ORF">GCM10007857_72660</name>
</gene>
<proteinExistence type="predicted"/>
<evidence type="ECO:0000313" key="3">
    <source>
        <dbReference type="Proteomes" id="UP001156905"/>
    </source>
</evidence>
<dbReference type="EMBL" id="BSOW01000035">
    <property type="protein sequence ID" value="GLR90551.1"/>
    <property type="molecule type" value="Genomic_DNA"/>
</dbReference>
<protein>
    <submittedName>
        <fullName evidence="2">Uncharacterized protein</fullName>
    </submittedName>
</protein>
<reference evidence="3" key="1">
    <citation type="journal article" date="2019" name="Int. J. Syst. Evol. Microbiol.">
        <title>The Global Catalogue of Microorganisms (GCM) 10K type strain sequencing project: providing services to taxonomists for standard genome sequencing and annotation.</title>
        <authorList>
            <consortium name="The Broad Institute Genomics Platform"/>
            <consortium name="The Broad Institute Genome Sequencing Center for Infectious Disease"/>
            <person name="Wu L."/>
            <person name="Ma J."/>
        </authorList>
    </citation>
    <scope>NUCLEOTIDE SEQUENCE [LARGE SCALE GENOMIC DNA]</scope>
    <source>
        <strain evidence="3">NBRC 102520</strain>
    </source>
</reference>
<keyword evidence="3" id="KW-1185">Reference proteome</keyword>
<evidence type="ECO:0000256" key="1">
    <source>
        <dbReference type="SAM" id="MobiDB-lite"/>
    </source>
</evidence>
<dbReference type="Proteomes" id="UP001156905">
    <property type="component" value="Unassembled WGS sequence"/>
</dbReference>
<organism evidence="2 3">
    <name type="scientific">Bradyrhizobium iriomotense</name>
    <dbReference type="NCBI Taxonomy" id="441950"/>
    <lineage>
        <taxon>Bacteria</taxon>
        <taxon>Pseudomonadati</taxon>
        <taxon>Pseudomonadota</taxon>
        <taxon>Alphaproteobacteria</taxon>
        <taxon>Hyphomicrobiales</taxon>
        <taxon>Nitrobacteraceae</taxon>
        <taxon>Bradyrhizobium</taxon>
    </lineage>
</organism>
<feature type="compositionally biased region" description="Basic residues" evidence="1">
    <location>
        <begin position="76"/>
        <end position="88"/>
    </location>
</feature>
<accession>A0ABQ6B9L3</accession>
<name>A0ABQ6B9L3_9BRAD</name>
<feature type="region of interest" description="Disordered" evidence="1">
    <location>
        <begin position="61"/>
        <end position="115"/>
    </location>
</feature>
<comment type="caution">
    <text evidence="2">The sequence shown here is derived from an EMBL/GenBank/DDBJ whole genome shotgun (WGS) entry which is preliminary data.</text>
</comment>
<feature type="compositionally biased region" description="Basic and acidic residues" evidence="1">
    <location>
        <begin position="61"/>
        <end position="75"/>
    </location>
</feature>